<evidence type="ECO:0000259" key="12">
    <source>
        <dbReference type="PROSITE" id="PS51464"/>
    </source>
</evidence>
<dbReference type="GO" id="GO:0006002">
    <property type="term" value="P:fructose 6-phosphate metabolic process"/>
    <property type="evidence" value="ECO:0007669"/>
    <property type="project" value="TreeGrafter"/>
</dbReference>
<accession>A0A1F6V1N0</accession>
<dbReference type="NCBIfam" id="NF001484">
    <property type="entry name" value="PRK00331.1"/>
    <property type="match status" value="1"/>
</dbReference>
<dbReference type="InterPro" id="IPR047084">
    <property type="entry name" value="GFAT_N"/>
</dbReference>
<dbReference type="FunFam" id="3.60.20.10:FF:000006">
    <property type="entry name" value="Glutamine--fructose-6-phosphate aminotransferase [isomerizing]"/>
    <property type="match status" value="1"/>
</dbReference>
<feature type="active site" description="For Fru-6P isomerization activity" evidence="10">
    <location>
        <position position="611"/>
    </location>
</feature>
<evidence type="ECO:0000256" key="9">
    <source>
        <dbReference type="ARBA" id="ARBA00022962"/>
    </source>
</evidence>
<dbReference type="CDD" id="cd00714">
    <property type="entry name" value="GFAT"/>
    <property type="match status" value="1"/>
</dbReference>
<dbReference type="GO" id="GO:0006487">
    <property type="term" value="P:protein N-linked glycosylation"/>
    <property type="evidence" value="ECO:0007669"/>
    <property type="project" value="TreeGrafter"/>
</dbReference>
<feature type="domain" description="Glutamine amidotransferase type-2" evidence="11">
    <location>
        <begin position="2"/>
        <end position="222"/>
    </location>
</feature>
<dbReference type="Proteomes" id="UP000177602">
    <property type="component" value="Unassembled WGS sequence"/>
</dbReference>
<comment type="function">
    <text evidence="10">Catalyzes the first step in hexosamine metabolism, converting fructose-6P into glucosamine-6P using glutamine as a nitrogen source.</text>
</comment>
<dbReference type="HAMAP" id="MF_00164">
    <property type="entry name" value="GlmS"/>
    <property type="match status" value="1"/>
</dbReference>
<name>A0A1F6V1N0_9BACT</name>
<dbReference type="FunFam" id="3.40.50.10490:FF:000002">
    <property type="entry name" value="Glutamine--fructose-6-phosphate aminotransferase [isomerizing]"/>
    <property type="match status" value="1"/>
</dbReference>
<dbReference type="GO" id="GO:0005829">
    <property type="term" value="C:cytosol"/>
    <property type="evidence" value="ECO:0007669"/>
    <property type="project" value="TreeGrafter"/>
</dbReference>
<dbReference type="PROSITE" id="PS51464">
    <property type="entry name" value="SIS"/>
    <property type="match status" value="2"/>
</dbReference>
<evidence type="ECO:0000256" key="6">
    <source>
        <dbReference type="ARBA" id="ARBA00022576"/>
    </source>
</evidence>
<feature type="domain" description="SIS" evidence="12">
    <location>
        <begin position="294"/>
        <end position="432"/>
    </location>
</feature>
<keyword evidence="5 10" id="KW-0963">Cytoplasm</keyword>
<dbReference type="AlphaFoldDB" id="A0A1F6V1N0"/>
<dbReference type="SUPFAM" id="SSF56235">
    <property type="entry name" value="N-terminal nucleophile aminohydrolases (Ntn hydrolases)"/>
    <property type="match status" value="1"/>
</dbReference>
<feature type="initiator methionine" description="Removed" evidence="10">
    <location>
        <position position="1"/>
    </location>
</feature>
<organism evidence="13 14">
    <name type="scientific">Candidatus Nomurabacteria bacterium RIFCSPHIGHO2_01_FULL_40_12</name>
    <dbReference type="NCBI Taxonomy" id="1801737"/>
    <lineage>
        <taxon>Bacteria</taxon>
        <taxon>Candidatus Nomuraibacteriota</taxon>
    </lineage>
</organism>
<keyword evidence="6 10" id="KW-0032">Aminotransferase</keyword>
<evidence type="ECO:0000256" key="3">
    <source>
        <dbReference type="ARBA" id="ARBA00012916"/>
    </source>
</evidence>
<protein>
    <recommendedName>
        <fullName evidence="4 10">Glutamine--fructose-6-phosphate aminotransferase [isomerizing]</fullName>
        <ecNumber evidence="3 10">2.6.1.16</ecNumber>
    </recommendedName>
    <alternativeName>
        <fullName evidence="10">D-fructose-6-phosphate amidotransferase</fullName>
    </alternativeName>
    <alternativeName>
        <fullName evidence="10">GFAT</fullName>
    </alternativeName>
    <alternativeName>
        <fullName evidence="10">Glucosamine-6-phosphate synthase</fullName>
    </alternativeName>
    <alternativeName>
        <fullName evidence="10">Hexosephosphate aminotransferase</fullName>
    </alternativeName>
    <alternativeName>
        <fullName evidence="10">L-glutamine--D-fructose-6-phosphate amidotransferase</fullName>
    </alternativeName>
</protein>
<dbReference type="InterPro" id="IPR017932">
    <property type="entry name" value="GATase_2_dom"/>
</dbReference>
<sequence>MCGIVGYIGSEQALPILLGGLRDLEYRGYDSAGIAVLDGGKIKRIREVGKVDFLVKKIQKNSEQSFQGHIGIAHTRWATHGGVTEKNAHPHTAGEGRLMLVHNGIIENYRELKRELKDQNFESETDSEILAKLIYQNYDATEKDSLLKAVKKTLPKVRGTYGLLIMHADHPQELVAARLGSPLVIGIGKDEYYIASDVTPMLPFTKKVIFLDDGEVADINLLSHLGLKIFNIKDEVITKGVTQIDWDREKAQKNGYADFMLKEIFEQPAVFEDAIRGRIDMKEGNAHLGGLNMTDPEMRKIKRIVLLACGTASYACMIAKYAFERLAGIPTEVDVSSEFRYRDPIIDEHTLVFAVSQSGETLDTLMALREAKRKGGVVRGVVSVIGSTIARETGAGTYIHAGPELSVASTKAYTNMVAVLLLYALQFGRLHHTTAVIGEEILQSLLEIPVKMNQILAEAPKIKMIAEKYKNYPNFLFLGRGVNYPVALEGSQKLKEISYIHSEAYPAGEMKHGANALLSPDFPVLAILTKNQLYEKMKSNVMEVRARNSKVLLIANIGDEEAKELGDDVIFIPKTMELLEPLLNTIPLQLFAYYVAAGLGRDIDRPRNLAKSVTVE</sequence>
<dbReference type="Pfam" id="PF13522">
    <property type="entry name" value="GATase_6"/>
    <property type="match status" value="1"/>
</dbReference>
<keyword evidence="9" id="KW-0315">Glutamine amidotransferase</keyword>
<evidence type="ECO:0000256" key="7">
    <source>
        <dbReference type="ARBA" id="ARBA00022679"/>
    </source>
</evidence>
<reference evidence="13 14" key="1">
    <citation type="journal article" date="2016" name="Nat. Commun.">
        <title>Thousands of microbial genomes shed light on interconnected biogeochemical processes in an aquifer system.</title>
        <authorList>
            <person name="Anantharaman K."/>
            <person name="Brown C.T."/>
            <person name="Hug L.A."/>
            <person name="Sharon I."/>
            <person name="Castelle C.J."/>
            <person name="Probst A.J."/>
            <person name="Thomas B.C."/>
            <person name="Singh A."/>
            <person name="Wilkins M.J."/>
            <person name="Karaoz U."/>
            <person name="Brodie E.L."/>
            <person name="Williams K.H."/>
            <person name="Hubbard S.S."/>
            <person name="Banfield J.F."/>
        </authorList>
    </citation>
    <scope>NUCLEOTIDE SEQUENCE [LARGE SCALE GENOMIC DNA]</scope>
</reference>
<evidence type="ECO:0000313" key="13">
    <source>
        <dbReference type="EMBL" id="OGI63573.1"/>
    </source>
</evidence>
<dbReference type="GO" id="GO:0004360">
    <property type="term" value="F:glutamine-fructose-6-phosphate transaminase (isomerizing) activity"/>
    <property type="evidence" value="ECO:0007669"/>
    <property type="project" value="UniProtKB-UniRule"/>
</dbReference>
<proteinExistence type="inferred from homology"/>
<feature type="active site" description="Nucleophile; for GATase activity" evidence="10">
    <location>
        <position position="2"/>
    </location>
</feature>
<dbReference type="InterPro" id="IPR035466">
    <property type="entry name" value="GlmS/AgaS_SIS"/>
</dbReference>
<gene>
    <name evidence="10" type="primary">glmS</name>
    <name evidence="13" type="ORF">A2818_01980</name>
</gene>
<dbReference type="GO" id="GO:0005975">
    <property type="term" value="P:carbohydrate metabolic process"/>
    <property type="evidence" value="ECO:0007669"/>
    <property type="project" value="UniProtKB-UniRule"/>
</dbReference>
<dbReference type="FunFam" id="3.40.50.10490:FF:000001">
    <property type="entry name" value="Glutamine--fructose-6-phosphate aminotransferase [isomerizing]"/>
    <property type="match status" value="1"/>
</dbReference>
<dbReference type="InterPro" id="IPR035490">
    <property type="entry name" value="GlmS/FrlB_SIS"/>
</dbReference>
<dbReference type="CDD" id="cd05008">
    <property type="entry name" value="SIS_GlmS_GlmD_1"/>
    <property type="match status" value="1"/>
</dbReference>
<dbReference type="InterPro" id="IPR046348">
    <property type="entry name" value="SIS_dom_sf"/>
</dbReference>
<evidence type="ECO:0000256" key="4">
    <source>
        <dbReference type="ARBA" id="ARBA00016090"/>
    </source>
</evidence>
<evidence type="ECO:0000256" key="1">
    <source>
        <dbReference type="ARBA" id="ARBA00001031"/>
    </source>
</evidence>
<dbReference type="STRING" id="1801737.A2818_01980"/>
<evidence type="ECO:0000259" key="11">
    <source>
        <dbReference type="PROSITE" id="PS51278"/>
    </source>
</evidence>
<keyword evidence="8" id="KW-0677">Repeat</keyword>
<dbReference type="InterPro" id="IPR029055">
    <property type="entry name" value="Ntn_hydrolases_N"/>
</dbReference>
<evidence type="ECO:0000256" key="8">
    <source>
        <dbReference type="ARBA" id="ARBA00022737"/>
    </source>
</evidence>
<dbReference type="GO" id="GO:0006047">
    <property type="term" value="P:UDP-N-acetylglucosamine metabolic process"/>
    <property type="evidence" value="ECO:0007669"/>
    <property type="project" value="TreeGrafter"/>
</dbReference>
<dbReference type="SUPFAM" id="SSF53697">
    <property type="entry name" value="SIS domain"/>
    <property type="match status" value="1"/>
</dbReference>
<evidence type="ECO:0000256" key="5">
    <source>
        <dbReference type="ARBA" id="ARBA00022490"/>
    </source>
</evidence>
<dbReference type="CDD" id="cd05009">
    <property type="entry name" value="SIS_GlmS_GlmD_2"/>
    <property type="match status" value="1"/>
</dbReference>
<dbReference type="PANTHER" id="PTHR10937">
    <property type="entry name" value="GLUCOSAMINE--FRUCTOSE-6-PHOSPHATE AMINOTRANSFERASE, ISOMERIZING"/>
    <property type="match status" value="1"/>
</dbReference>
<dbReference type="PROSITE" id="PS51278">
    <property type="entry name" value="GATASE_TYPE_2"/>
    <property type="match status" value="1"/>
</dbReference>
<comment type="caution">
    <text evidence="13">The sequence shown here is derived from an EMBL/GenBank/DDBJ whole genome shotgun (WGS) entry which is preliminary data.</text>
</comment>
<evidence type="ECO:0000256" key="10">
    <source>
        <dbReference type="HAMAP-Rule" id="MF_00164"/>
    </source>
</evidence>
<dbReference type="NCBIfam" id="TIGR01135">
    <property type="entry name" value="glmS"/>
    <property type="match status" value="1"/>
</dbReference>
<dbReference type="Gene3D" id="3.40.50.10490">
    <property type="entry name" value="Glucose-6-phosphate isomerase like protein, domain 1"/>
    <property type="match status" value="2"/>
</dbReference>
<dbReference type="EC" id="2.6.1.16" evidence="3 10"/>
<dbReference type="PANTHER" id="PTHR10937:SF0">
    <property type="entry name" value="GLUTAMINE--FRUCTOSE-6-PHOSPHATE TRANSAMINASE (ISOMERIZING)"/>
    <property type="match status" value="1"/>
</dbReference>
<dbReference type="InterPro" id="IPR005855">
    <property type="entry name" value="GFAT"/>
</dbReference>
<dbReference type="InterPro" id="IPR001347">
    <property type="entry name" value="SIS_dom"/>
</dbReference>
<comment type="catalytic activity">
    <reaction evidence="1 10">
        <text>D-fructose 6-phosphate + L-glutamine = D-glucosamine 6-phosphate + L-glutamate</text>
        <dbReference type="Rhea" id="RHEA:13237"/>
        <dbReference type="ChEBI" id="CHEBI:29985"/>
        <dbReference type="ChEBI" id="CHEBI:58359"/>
        <dbReference type="ChEBI" id="CHEBI:58725"/>
        <dbReference type="ChEBI" id="CHEBI:61527"/>
        <dbReference type="EC" id="2.6.1.16"/>
    </reaction>
</comment>
<dbReference type="EMBL" id="MFTN01000001">
    <property type="protein sequence ID" value="OGI63573.1"/>
    <property type="molecule type" value="Genomic_DNA"/>
</dbReference>
<dbReference type="GO" id="GO:0097367">
    <property type="term" value="F:carbohydrate derivative binding"/>
    <property type="evidence" value="ECO:0007669"/>
    <property type="project" value="InterPro"/>
</dbReference>
<evidence type="ECO:0000313" key="14">
    <source>
        <dbReference type="Proteomes" id="UP000177602"/>
    </source>
</evidence>
<dbReference type="GO" id="GO:0046349">
    <property type="term" value="P:amino sugar biosynthetic process"/>
    <property type="evidence" value="ECO:0007669"/>
    <property type="project" value="UniProtKB-ARBA"/>
</dbReference>
<evidence type="ECO:0000256" key="2">
    <source>
        <dbReference type="ARBA" id="ARBA00004496"/>
    </source>
</evidence>
<comment type="subunit">
    <text evidence="10">Homodimer.</text>
</comment>
<feature type="domain" description="SIS" evidence="12">
    <location>
        <begin position="465"/>
        <end position="606"/>
    </location>
</feature>
<dbReference type="Pfam" id="PF01380">
    <property type="entry name" value="SIS"/>
    <property type="match status" value="2"/>
</dbReference>
<comment type="subcellular location">
    <subcellularLocation>
        <location evidence="2 10">Cytoplasm</location>
    </subcellularLocation>
</comment>
<keyword evidence="7 10" id="KW-0808">Transferase</keyword>
<dbReference type="Gene3D" id="3.60.20.10">
    <property type="entry name" value="Glutamine Phosphoribosylpyrophosphate, subunit 1, domain 1"/>
    <property type="match status" value="1"/>
</dbReference>